<dbReference type="SUPFAM" id="SSF50465">
    <property type="entry name" value="EF-Tu/eEF-1alpha/eIF2-gamma C-terminal domain"/>
    <property type="match status" value="1"/>
</dbReference>
<dbReference type="InterPro" id="IPR009000">
    <property type="entry name" value="Transl_B-barrel_sf"/>
</dbReference>
<dbReference type="PROSITE" id="PS51722">
    <property type="entry name" value="G_TR_2"/>
    <property type="match status" value="1"/>
</dbReference>
<dbReference type="GO" id="GO:0003924">
    <property type="term" value="F:GTPase activity"/>
    <property type="evidence" value="ECO:0007669"/>
    <property type="project" value="InterPro"/>
</dbReference>
<dbReference type="Gene3D" id="2.40.30.10">
    <property type="entry name" value="Translation factors"/>
    <property type="match status" value="1"/>
</dbReference>
<dbReference type="InterPro" id="IPR036388">
    <property type="entry name" value="WH-like_DNA-bd_sf"/>
</dbReference>
<dbReference type="Gene3D" id="1.10.10.2770">
    <property type="match status" value="1"/>
</dbReference>
<sequence>MEYPFVLGTAGHIDHGKTTLVKALTGVDCDRLVEEKRRGITIELGFAPLTVGDRVVSVVDVPGHERFIRQMVAGAAGVDAVMMVIAADEGVMPQTKEHLEILELLGVRRGVLVITKVDLVDPEMLALAEEEIREVFRGTFLEGAPIIRTSAAAGVGLEDLKSAILRLVESSPVRSREGDLFLPIDRAFSVPGFGTVVTGTIYNGSIQEGDEVTVVPSGLSSKVRSVQVHGVRVREAVAGQRSALNIPGVGLDQLRRGDVLTSRGSCQPTSRLGVWLKVLGSAVEPVRHWQRLRLHLGTAEVMARVVLLDGASLEPSCEGPALLVLEEPVAAMGSQRFIVRFYSPLRTIGGGEVILPYVEGVRSKSRREAMGRLLTGLKNAKSPVEKIQRYLEHLHVASPSEIRLSLSLNPSSLMEVLQEGVNKGLWISVGSSNGEYVLEAHRDDQLSHLLMETMERFHTDNPLEKGMPIDGLVRAMGLDQKILKAWLGSKCEKGVVTLEDGRVSHPSFVRDTGAVSKALERLKDFLDERGFMLPDLEEIKKQLGVDDDSFKKIISLAKEEGVGVILPGGLFFSSRLIRSLWEILSQMEEITVASVRDRLGLSRKYVMPMLEHMDSIGITRRVKDKRVLLKRPTA</sequence>
<dbReference type="EMBL" id="CM001377">
    <property type="protein sequence ID" value="EHM10151.1"/>
    <property type="molecule type" value="Genomic_DNA"/>
</dbReference>
<comment type="function">
    <text evidence="7">Translation factor necessary for the incorporation of selenocysteine into proteins. It probably replaces EF-Tu for the insertion of selenocysteine directed by the UGA codon. SelB binds GTP and GDP.</text>
</comment>
<dbReference type="InterPro" id="IPR050055">
    <property type="entry name" value="EF-Tu_GTPase"/>
</dbReference>
<evidence type="ECO:0000259" key="9">
    <source>
        <dbReference type="PROSITE" id="PS51722"/>
    </source>
</evidence>
<dbReference type="GO" id="GO:0001514">
    <property type="term" value="P:selenocysteine incorporation"/>
    <property type="evidence" value="ECO:0007669"/>
    <property type="project" value="InterPro"/>
</dbReference>
<dbReference type="NCBIfam" id="TIGR00475">
    <property type="entry name" value="selB"/>
    <property type="match status" value="1"/>
</dbReference>
<dbReference type="InterPro" id="IPR000795">
    <property type="entry name" value="T_Tr_GTP-bd_dom"/>
</dbReference>
<dbReference type="InterPro" id="IPR027417">
    <property type="entry name" value="P-loop_NTPase"/>
</dbReference>
<evidence type="ECO:0000256" key="6">
    <source>
        <dbReference type="ARBA" id="ARBA00023134"/>
    </source>
</evidence>
<dbReference type="Pfam" id="PF25461">
    <property type="entry name" value="Beta-barrel_SelB"/>
    <property type="match status" value="1"/>
</dbReference>
<dbReference type="PROSITE" id="PS00301">
    <property type="entry name" value="G_TR_1"/>
    <property type="match status" value="1"/>
</dbReference>
<dbReference type="SUPFAM" id="SSF50447">
    <property type="entry name" value="Translation proteins"/>
    <property type="match status" value="1"/>
</dbReference>
<dbReference type="Pfam" id="PF09107">
    <property type="entry name" value="WHD_3rd_SelB"/>
    <property type="match status" value="1"/>
</dbReference>
<keyword evidence="6" id="KW-0342">GTP-binding</keyword>
<dbReference type="Gene3D" id="1.10.10.10">
    <property type="entry name" value="Winged helix-like DNA-binding domain superfamily/Winged helix DNA-binding domain"/>
    <property type="match status" value="1"/>
</dbReference>
<dbReference type="Proteomes" id="UP000005730">
    <property type="component" value="Chromosome"/>
</dbReference>
<evidence type="ECO:0000256" key="3">
    <source>
        <dbReference type="ARBA" id="ARBA00022490"/>
    </source>
</evidence>
<evidence type="ECO:0000256" key="1">
    <source>
        <dbReference type="ARBA" id="ARBA00004496"/>
    </source>
</evidence>
<protein>
    <recommendedName>
        <fullName evidence="2">Selenocysteine-specific elongation factor</fullName>
    </recommendedName>
    <alternativeName>
        <fullName evidence="8">SelB translation factor</fullName>
    </alternativeName>
</protein>
<dbReference type="AlphaFoldDB" id="H0US62"/>
<dbReference type="RefSeq" id="WP_006583645.1">
    <property type="nucleotide sequence ID" value="NZ_CM001377.1"/>
</dbReference>
<dbReference type="SUPFAM" id="SSF46785">
    <property type="entry name" value="Winged helix' DNA-binding domain"/>
    <property type="match status" value="2"/>
</dbReference>
<dbReference type="CDD" id="cd03696">
    <property type="entry name" value="SelB_II"/>
    <property type="match status" value="1"/>
</dbReference>
<dbReference type="GO" id="GO:0003723">
    <property type="term" value="F:RNA binding"/>
    <property type="evidence" value="ECO:0007669"/>
    <property type="project" value="InterPro"/>
</dbReference>
<keyword evidence="5" id="KW-0648">Protein biosynthesis</keyword>
<dbReference type="Gene3D" id="3.40.50.300">
    <property type="entry name" value="P-loop containing nucleotide triphosphate hydrolases"/>
    <property type="match status" value="1"/>
</dbReference>
<proteinExistence type="predicted"/>
<keyword evidence="4" id="KW-0547">Nucleotide-binding</keyword>
<dbReference type="InterPro" id="IPR015191">
    <property type="entry name" value="SelB_WHD4"/>
</dbReference>
<evidence type="ECO:0000256" key="4">
    <source>
        <dbReference type="ARBA" id="ARBA00022741"/>
    </source>
</evidence>
<keyword evidence="3" id="KW-0963">Cytoplasm</keyword>
<dbReference type="GO" id="GO:0005525">
    <property type="term" value="F:GTP binding"/>
    <property type="evidence" value="ECO:0007669"/>
    <property type="project" value="UniProtKB-KW"/>
</dbReference>
<dbReference type="NCBIfam" id="TIGR00231">
    <property type="entry name" value="small_GTP"/>
    <property type="match status" value="1"/>
</dbReference>
<dbReference type="InterPro" id="IPR036390">
    <property type="entry name" value="WH_DNA-bd_sf"/>
</dbReference>
<evidence type="ECO:0000313" key="10">
    <source>
        <dbReference type="EMBL" id="EHM10151.1"/>
    </source>
</evidence>
<dbReference type="InterPro" id="IPR004535">
    <property type="entry name" value="Transl_elong_SelB"/>
</dbReference>
<dbReference type="InterPro" id="IPR031157">
    <property type="entry name" value="G_TR_CS"/>
</dbReference>
<dbReference type="Pfam" id="PF03144">
    <property type="entry name" value="GTP_EFTU_D2"/>
    <property type="match status" value="1"/>
</dbReference>
<keyword evidence="10" id="KW-0251">Elongation factor</keyword>
<dbReference type="eggNOG" id="COG3276">
    <property type="taxonomic scope" value="Bacteria"/>
</dbReference>
<dbReference type="Pfam" id="PF00009">
    <property type="entry name" value="GTP_EFTU"/>
    <property type="match status" value="1"/>
</dbReference>
<dbReference type="GO" id="GO:0005829">
    <property type="term" value="C:cytosol"/>
    <property type="evidence" value="ECO:0007669"/>
    <property type="project" value="TreeGrafter"/>
</dbReference>
<dbReference type="HOGENOM" id="CLU_023030_3_0_0"/>
<evidence type="ECO:0000256" key="2">
    <source>
        <dbReference type="ARBA" id="ARBA00015953"/>
    </source>
</evidence>
<gene>
    <name evidence="10" type="ORF">TheveDRAFT_1023</name>
</gene>
<dbReference type="CDD" id="cd04171">
    <property type="entry name" value="SelB"/>
    <property type="match status" value="1"/>
</dbReference>
<dbReference type="PANTHER" id="PTHR43721:SF22">
    <property type="entry name" value="ELONGATION FACTOR TU, MITOCHONDRIAL"/>
    <property type="match status" value="1"/>
</dbReference>
<dbReference type="InterPro" id="IPR004161">
    <property type="entry name" value="EFTu-like_2"/>
</dbReference>
<evidence type="ECO:0000256" key="7">
    <source>
        <dbReference type="ARBA" id="ARBA00025526"/>
    </source>
</evidence>
<dbReference type="GO" id="GO:0003746">
    <property type="term" value="F:translation elongation factor activity"/>
    <property type="evidence" value="ECO:0007669"/>
    <property type="project" value="UniProtKB-KW"/>
</dbReference>
<evidence type="ECO:0000313" key="11">
    <source>
        <dbReference type="Proteomes" id="UP000005730"/>
    </source>
</evidence>
<dbReference type="PANTHER" id="PTHR43721">
    <property type="entry name" value="ELONGATION FACTOR TU-RELATED"/>
    <property type="match status" value="1"/>
</dbReference>
<accession>H0US62</accession>
<dbReference type="CDD" id="cd15491">
    <property type="entry name" value="selB_III"/>
    <property type="match status" value="1"/>
</dbReference>
<dbReference type="InterPro" id="IPR009001">
    <property type="entry name" value="Transl_elong_EF1A/Init_IF2_C"/>
</dbReference>
<dbReference type="STRING" id="926567.TheveDRAFT_1023"/>
<dbReference type="OrthoDB" id="9804504at2"/>
<keyword evidence="11" id="KW-1185">Reference proteome</keyword>
<evidence type="ECO:0000256" key="8">
    <source>
        <dbReference type="ARBA" id="ARBA00031615"/>
    </source>
</evidence>
<reference evidence="10 11" key="1">
    <citation type="submission" date="2011-10" db="EMBL/GenBank/DDBJ databases">
        <title>The Noncontiguous Finished genome of Thermanaerovibrio velox DSM 12556.</title>
        <authorList>
            <consortium name="US DOE Joint Genome Institute (JGI-PGF)"/>
            <person name="Lucas S."/>
            <person name="Copeland A."/>
            <person name="Lapidus A."/>
            <person name="Glavina del Rio T."/>
            <person name="Dalin E."/>
            <person name="Tice H."/>
            <person name="Bruce D."/>
            <person name="Goodwin L."/>
            <person name="Pitluck S."/>
            <person name="Peters L."/>
            <person name="Mikhailova N."/>
            <person name="Teshima H."/>
            <person name="Kyrpides N."/>
            <person name="Mavromatis K."/>
            <person name="Ivanova N."/>
            <person name="Markowitz V."/>
            <person name="Cheng J.-F."/>
            <person name="Hugenholtz P."/>
            <person name="Woyke T."/>
            <person name="Wu D."/>
            <person name="Spring S."/>
            <person name="Brambilla E.-M."/>
            <person name="Klenk H.-P."/>
            <person name="Eisen J.A."/>
        </authorList>
    </citation>
    <scope>NUCLEOTIDE SEQUENCE [LARGE SCALE GENOMIC DNA]</scope>
    <source>
        <strain evidence="10 11">DSM 12556</strain>
    </source>
</reference>
<evidence type="ECO:0000256" key="5">
    <source>
        <dbReference type="ARBA" id="ARBA00022917"/>
    </source>
</evidence>
<organism evidence="10 11">
    <name type="scientific">Thermanaerovibrio velox DSM 12556</name>
    <dbReference type="NCBI Taxonomy" id="926567"/>
    <lineage>
        <taxon>Bacteria</taxon>
        <taxon>Thermotogati</taxon>
        <taxon>Synergistota</taxon>
        <taxon>Synergistia</taxon>
        <taxon>Synergistales</taxon>
        <taxon>Synergistaceae</taxon>
        <taxon>Thermanaerovibrio</taxon>
    </lineage>
</organism>
<dbReference type="InterPro" id="IPR005225">
    <property type="entry name" value="Small_GTP-bd"/>
</dbReference>
<dbReference type="SUPFAM" id="SSF52540">
    <property type="entry name" value="P-loop containing nucleoside triphosphate hydrolases"/>
    <property type="match status" value="1"/>
</dbReference>
<feature type="domain" description="Tr-type G" evidence="9">
    <location>
        <begin position="2"/>
        <end position="173"/>
    </location>
</feature>
<name>H0US62_9BACT</name>
<comment type="subcellular location">
    <subcellularLocation>
        <location evidence="1">Cytoplasm</location>
    </subcellularLocation>
</comment>
<dbReference type="InterPro" id="IPR057335">
    <property type="entry name" value="Beta-barrel_SelB"/>
</dbReference>